<organism evidence="13 14">
    <name type="scientific">Parnassius mnemosyne</name>
    <name type="common">clouded apollo</name>
    <dbReference type="NCBI Taxonomy" id="213953"/>
    <lineage>
        <taxon>Eukaryota</taxon>
        <taxon>Metazoa</taxon>
        <taxon>Ecdysozoa</taxon>
        <taxon>Arthropoda</taxon>
        <taxon>Hexapoda</taxon>
        <taxon>Insecta</taxon>
        <taxon>Pterygota</taxon>
        <taxon>Neoptera</taxon>
        <taxon>Endopterygota</taxon>
        <taxon>Lepidoptera</taxon>
        <taxon>Glossata</taxon>
        <taxon>Ditrysia</taxon>
        <taxon>Papilionoidea</taxon>
        <taxon>Papilionidae</taxon>
        <taxon>Parnassiinae</taxon>
        <taxon>Parnassini</taxon>
        <taxon>Parnassius</taxon>
        <taxon>Driopa</taxon>
    </lineage>
</organism>
<keyword evidence="4 9" id="KW-0694">RNA-binding</keyword>
<evidence type="ECO:0000256" key="3">
    <source>
        <dbReference type="ARBA" id="ARBA00022490"/>
    </source>
</evidence>
<dbReference type="InterPro" id="IPR052094">
    <property type="entry name" value="Pre-mRNA-splicing_ERAD"/>
</dbReference>
<dbReference type="GO" id="GO:0005737">
    <property type="term" value="C:cytoplasm"/>
    <property type="evidence" value="ECO:0007669"/>
    <property type="project" value="UniProtKB-SubCell"/>
</dbReference>
<evidence type="ECO:0000256" key="8">
    <source>
        <dbReference type="ARBA" id="ARBA00074360"/>
    </source>
</evidence>
<dbReference type="AlphaFoldDB" id="A0AAV1KI66"/>
<proteinExistence type="predicted"/>
<dbReference type="InterPro" id="IPR000504">
    <property type="entry name" value="RRM_dom"/>
</dbReference>
<feature type="domain" description="RRM" evidence="12">
    <location>
        <begin position="174"/>
        <end position="251"/>
    </location>
</feature>
<keyword evidence="14" id="KW-1185">Reference proteome</keyword>
<evidence type="ECO:0000256" key="9">
    <source>
        <dbReference type="PROSITE-ProRule" id="PRU00176"/>
    </source>
</evidence>
<dbReference type="InterPro" id="IPR036869">
    <property type="entry name" value="J_dom_sf"/>
</dbReference>
<feature type="compositionally biased region" description="Basic and acidic residues" evidence="10">
    <location>
        <begin position="87"/>
        <end position="108"/>
    </location>
</feature>
<evidence type="ECO:0000256" key="6">
    <source>
        <dbReference type="ARBA" id="ARBA00023242"/>
    </source>
</evidence>
<evidence type="ECO:0000256" key="4">
    <source>
        <dbReference type="ARBA" id="ARBA00022884"/>
    </source>
</evidence>
<dbReference type="PANTHER" id="PTHR44313">
    <property type="entry name" value="DNAJ HOMOLOG SUBFAMILY C MEMBER 17"/>
    <property type="match status" value="1"/>
</dbReference>
<keyword evidence="3" id="KW-0963">Cytoplasm</keyword>
<evidence type="ECO:0000256" key="10">
    <source>
        <dbReference type="SAM" id="MobiDB-lite"/>
    </source>
</evidence>
<dbReference type="Pfam" id="PF00226">
    <property type="entry name" value="DnaJ"/>
    <property type="match status" value="1"/>
</dbReference>
<evidence type="ECO:0000259" key="12">
    <source>
        <dbReference type="PROSITE" id="PS50102"/>
    </source>
</evidence>
<dbReference type="PANTHER" id="PTHR44313:SF1">
    <property type="entry name" value="DNAJ HOMOLOG SUBFAMILY C MEMBER 17"/>
    <property type="match status" value="1"/>
</dbReference>
<dbReference type="CDD" id="cd12429">
    <property type="entry name" value="RRM_DNAJC17"/>
    <property type="match status" value="1"/>
</dbReference>
<sequence length="290" mass="33261">MATKNIEDIDLYAILDVQITATESEIKKAYRKKALQCHPDKNPDDPKAAETFHELSRALEILTDTSARSAYDKVLKAKAAAKLRHKELDSKRQKLKEDLERREREAAAGRESNLTDEQKLAAEIKRLQKEGSRLLQEEQQRMREEIHKSKTRLNEPFWDPCLNRIKIKWKADKSDLNNGGYDEATLRKFLKKYGDISALIISPKKKGSALVEFSTKEASEMAIDLEKGLPENPLTLKWLNDKPVLTTKSDKSGPSLVSERDYESIVLTKMRQAAERQRLIEEMLKEDQGL</sequence>
<accession>A0AAV1KI66</accession>
<reference evidence="13 14" key="1">
    <citation type="submission" date="2023-11" db="EMBL/GenBank/DDBJ databases">
        <authorList>
            <person name="Hedman E."/>
            <person name="Englund M."/>
            <person name="Stromberg M."/>
            <person name="Nyberg Akerstrom W."/>
            <person name="Nylinder S."/>
            <person name="Jareborg N."/>
            <person name="Kallberg Y."/>
            <person name="Kronander E."/>
        </authorList>
    </citation>
    <scope>NUCLEOTIDE SEQUENCE [LARGE SCALE GENOMIC DNA]</scope>
</reference>
<evidence type="ECO:0000256" key="7">
    <source>
        <dbReference type="ARBA" id="ARBA00053783"/>
    </source>
</evidence>
<comment type="caution">
    <text evidence="13">The sequence shown here is derived from an EMBL/GenBank/DDBJ whole genome shotgun (WGS) entry which is preliminary data.</text>
</comment>
<dbReference type="GO" id="GO:0000390">
    <property type="term" value="P:spliceosomal complex disassembly"/>
    <property type="evidence" value="ECO:0007669"/>
    <property type="project" value="TreeGrafter"/>
</dbReference>
<keyword evidence="5" id="KW-0143">Chaperone</keyword>
<comment type="subcellular location">
    <subcellularLocation>
        <location evidence="2">Cytoplasm</location>
    </subcellularLocation>
    <subcellularLocation>
        <location evidence="1">Nucleus</location>
    </subcellularLocation>
</comment>
<protein>
    <recommendedName>
        <fullName evidence="8">DnaJ homolog subfamily C member 17</fullName>
    </recommendedName>
</protein>
<dbReference type="InterPro" id="IPR001623">
    <property type="entry name" value="DnaJ_domain"/>
</dbReference>
<dbReference type="CDD" id="cd06257">
    <property type="entry name" value="DnaJ"/>
    <property type="match status" value="1"/>
</dbReference>
<dbReference type="FunFam" id="1.10.287.110:FF:000059">
    <property type="entry name" value="dnaJ homolog subfamily C member 17"/>
    <property type="match status" value="1"/>
</dbReference>
<gene>
    <name evidence="13" type="ORF">PARMNEM_LOCUS4248</name>
</gene>
<evidence type="ECO:0000313" key="14">
    <source>
        <dbReference type="Proteomes" id="UP001314205"/>
    </source>
</evidence>
<dbReference type="InterPro" id="IPR012677">
    <property type="entry name" value="Nucleotide-bd_a/b_plait_sf"/>
</dbReference>
<dbReference type="InterPro" id="IPR034254">
    <property type="entry name" value="DNAJC17_RRM"/>
</dbReference>
<comment type="function">
    <text evidence="7">May negatively affect PAX8-induced thyroglobulin/TG transcription.</text>
</comment>
<dbReference type="GO" id="GO:0003723">
    <property type="term" value="F:RNA binding"/>
    <property type="evidence" value="ECO:0007669"/>
    <property type="project" value="UniProtKB-UniRule"/>
</dbReference>
<feature type="domain" description="J" evidence="11">
    <location>
        <begin position="10"/>
        <end position="75"/>
    </location>
</feature>
<feature type="region of interest" description="Disordered" evidence="10">
    <location>
        <begin position="87"/>
        <end position="117"/>
    </location>
</feature>
<dbReference type="SUPFAM" id="SSF54928">
    <property type="entry name" value="RNA-binding domain, RBD"/>
    <property type="match status" value="1"/>
</dbReference>
<keyword evidence="6" id="KW-0539">Nucleus</keyword>
<dbReference type="SMART" id="SM00271">
    <property type="entry name" value="DnaJ"/>
    <property type="match status" value="1"/>
</dbReference>
<dbReference type="GO" id="GO:0005681">
    <property type="term" value="C:spliceosomal complex"/>
    <property type="evidence" value="ECO:0007669"/>
    <property type="project" value="TreeGrafter"/>
</dbReference>
<evidence type="ECO:0000256" key="1">
    <source>
        <dbReference type="ARBA" id="ARBA00004123"/>
    </source>
</evidence>
<dbReference type="PROSITE" id="PS50076">
    <property type="entry name" value="DNAJ_2"/>
    <property type="match status" value="1"/>
</dbReference>
<dbReference type="PRINTS" id="PR00625">
    <property type="entry name" value="JDOMAIN"/>
</dbReference>
<dbReference type="PROSITE" id="PS50102">
    <property type="entry name" value="RRM"/>
    <property type="match status" value="1"/>
</dbReference>
<dbReference type="Gene3D" id="1.10.287.110">
    <property type="entry name" value="DnaJ domain"/>
    <property type="match status" value="1"/>
</dbReference>
<dbReference type="InterPro" id="IPR035979">
    <property type="entry name" value="RBD_domain_sf"/>
</dbReference>
<evidence type="ECO:0000256" key="5">
    <source>
        <dbReference type="ARBA" id="ARBA00023186"/>
    </source>
</evidence>
<evidence type="ECO:0000259" key="11">
    <source>
        <dbReference type="PROSITE" id="PS50076"/>
    </source>
</evidence>
<evidence type="ECO:0000256" key="2">
    <source>
        <dbReference type="ARBA" id="ARBA00004496"/>
    </source>
</evidence>
<dbReference type="EMBL" id="CAVLGL010000046">
    <property type="protein sequence ID" value="CAK1582756.1"/>
    <property type="molecule type" value="Genomic_DNA"/>
</dbReference>
<dbReference type="Pfam" id="PF00076">
    <property type="entry name" value="RRM_1"/>
    <property type="match status" value="1"/>
</dbReference>
<evidence type="ECO:0000313" key="13">
    <source>
        <dbReference type="EMBL" id="CAK1582756.1"/>
    </source>
</evidence>
<dbReference type="Gene3D" id="3.30.70.330">
    <property type="match status" value="1"/>
</dbReference>
<dbReference type="Proteomes" id="UP001314205">
    <property type="component" value="Unassembled WGS sequence"/>
</dbReference>
<name>A0AAV1KI66_9NEOP</name>
<dbReference type="SUPFAM" id="SSF46565">
    <property type="entry name" value="Chaperone J-domain"/>
    <property type="match status" value="1"/>
</dbReference>